<gene>
    <name evidence="1" type="ORF">TJEJU_0285</name>
</gene>
<reference evidence="1 2" key="1">
    <citation type="submission" date="2017-07" db="EMBL/GenBank/DDBJ databases">
        <authorList>
            <person name="Sun Z.S."/>
            <person name="Albrecht U."/>
            <person name="Echele G."/>
            <person name="Lee C.C."/>
        </authorList>
    </citation>
    <scope>NUCLEOTIDE SEQUENCE [LARGE SCALE GENOMIC DNA]</scope>
    <source>
        <strain evidence="2">type strain: KCTC 22618</strain>
    </source>
</reference>
<dbReference type="EMBL" id="LT899436">
    <property type="protein sequence ID" value="SNR14085.1"/>
    <property type="molecule type" value="Genomic_DNA"/>
</dbReference>
<proteinExistence type="predicted"/>
<accession>A0A238U4W4</accession>
<evidence type="ECO:0000313" key="1">
    <source>
        <dbReference type="EMBL" id="SNR14085.1"/>
    </source>
</evidence>
<name>A0A238U4W4_9FLAO</name>
<organism evidence="1 2">
    <name type="scientific">Tenacibaculum jejuense</name>
    <dbReference type="NCBI Taxonomy" id="584609"/>
    <lineage>
        <taxon>Bacteria</taxon>
        <taxon>Pseudomonadati</taxon>
        <taxon>Bacteroidota</taxon>
        <taxon>Flavobacteriia</taxon>
        <taxon>Flavobacteriales</taxon>
        <taxon>Flavobacteriaceae</taxon>
        <taxon>Tenacibaculum</taxon>
    </lineage>
</organism>
<dbReference type="Proteomes" id="UP000215214">
    <property type="component" value="Chromosome TJEJU"/>
</dbReference>
<keyword evidence="2" id="KW-1185">Reference proteome</keyword>
<protein>
    <submittedName>
        <fullName evidence="1">Uncharacterized protein</fullName>
    </submittedName>
</protein>
<sequence>MKEILSFTGAKKLEKKDQQQIKGGITFSCPSEGGFCTVGMPVSCITVVPYVCINNVWKKLF</sequence>
<dbReference type="AlphaFoldDB" id="A0A238U4W4"/>
<dbReference type="OrthoDB" id="1190839at2"/>
<dbReference type="RefSeq" id="WP_095068952.1">
    <property type="nucleotide sequence ID" value="NZ_LT899436.1"/>
</dbReference>
<evidence type="ECO:0000313" key="2">
    <source>
        <dbReference type="Proteomes" id="UP000215214"/>
    </source>
</evidence>
<dbReference type="KEGG" id="tje:TJEJU_0285"/>